<name>I6Z669_MYCWM</name>
<evidence type="ECO:0000259" key="4">
    <source>
        <dbReference type="Pfam" id="PF01420"/>
    </source>
</evidence>
<evidence type="ECO:0000256" key="1">
    <source>
        <dbReference type="ARBA" id="ARBA00010923"/>
    </source>
</evidence>
<evidence type="ECO:0000313" key="5">
    <source>
        <dbReference type="EMBL" id="AFN65073.1"/>
    </source>
</evidence>
<dbReference type="KEGG" id="mwe:WEN_01380"/>
<dbReference type="SUPFAM" id="SSF116734">
    <property type="entry name" value="DNA methylase specificity domain"/>
    <property type="match status" value="2"/>
</dbReference>
<gene>
    <name evidence="5" type="ordered locus">WEN_01380</name>
</gene>
<keyword evidence="6" id="KW-1185">Reference proteome</keyword>
<comment type="similarity">
    <text evidence="1">Belongs to the type-I restriction system S methylase family.</text>
</comment>
<evidence type="ECO:0000313" key="6">
    <source>
        <dbReference type="Proteomes" id="UP000009005"/>
    </source>
</evidence>
<dbReference type="PANTHER" id="PTHR30408">
    <property type="entry name" value="TYPE-1 RESTRICTION ENZYME ECOKI SPECIFICITY PROTEIN"/>
    <property type="match status" value="1"/>
</dbReference>
<dbReference type="PANTHER" id="PTHR30408:SF12">
    <property type="entry name" value="TYPE I RESTRICTION ENZYME MJAVIII SPECIFICITY SUBUNIT"/>
    <property type="match status" value="1"/>
</dbReference>
<dbReference type="RefSeq" id="WP_014849783.1">
    <property type="nucleotide sequence ID" value="NC_018149.1"/>
</dbReference>
<dbReference type="OrthoDB" id="396674at2"/>
<feature type="domain" description="Type I restriction modification DNA specificity" evidence="4">
    <location>
        <begin position="79"/>
        <end position="175"/>
    </location>
</feature>
<organism evidence="5 6">
    <name type="scientific">Mycoplasma wenyonii (strain Massachusetts)</name>
    <name type="common">Eperythrozoon wenyonii</name>
    <dbReference type="NCBI Taxonomy" id="1197325"/>
    <lineage>
        <taxon>Bacteria</taxon>
        <taxon>Bacillati</taxon>
        <taxon>Mycoplasmatota</taxon>
        <taxon>Mollicutes</taxon>
        <taxon>Mycoplasmataceae</taxon>
        <taxon>Mycoplasma</taxon>
    </lineage>
</organism>
<reference evidence="5 6" key="1">
    <citation type="journal article" date="2012" name="J. Bacteriol.">
        <title>Complete genome sequence of Mycoplasma wenyonii strain Massachusetts.</title>
        <authorList>
            <person name="Dos Santos A.P."/>
            <person name="Guimaraes A.M."/>
            <person name="do Nascimento N.C."/>
            <person name="Sanmiguel P.J."/>
            <person name="Messick J.B."/>
        </authorList>
    </citation>
    <scope>NUCLEOTIDE SEQUENCE [LARGE SCALE GENOMIC DNA]</scope>
    <source>
        <strain evidence="5 6">Massachusetts</strain>
    </source>
</reference>
<dbReference type="InterPro" id="IPR044946">
    <property type="entry name" value="Restrct_endonuc_typeI_TRD_sf"/>
</dbReference>
<protein>
    <recommendedName>
        <fullName evidence="4">Type I restriction modification DNA specificity domain-containing protein</fullName>
    </recommendedName>
</protein>
<dbReference type="EMBL" id="CP003703">
    <property type="protein sequence ID" value="AFN65073.1"/>
    <property type="molecule type" value="Genomic_DNA"/>
</dbReference>
<dbReference type="PATRIC" id="fig|1197325.3.peg.299"/>
<dbReference type="InterPro" id="IPR052021">
    <property type="entry name" value="Type-I_RS_S_subunit"/>
</dbReference>
<dbReference type="HOGENOM" id="CLU_058614_0_0_14"/>
<dbReference type="InterPro" id="IPR000055">
    <property type="entry name" value="Restrct_endonuc_typeI_TRD"/>
</dbReference>
<dbReference type="Proteomes" id="UP000009005">
    <property type="component" value="Chromosome"/>
</dbReference>
<dbReference type="GO" id="GO:0003677">
    <property type="term" value="F:DNA binding"/>
    <property type="evidence" value="ECO:0007669"/>
    <property type="project" value="UniProtKB-KW"/>
</dbReference>
<dbReference type="GO" id="GO:0009307">
    <property type="term" value="P:DNA restriction-modification system"/>
    <property type="evidence" value="ECO:0007669"/>
    <property type="project" value="UniProtKB-KW"/>
</dbReference>
<dbReference type="AlphaFoldDB" id="I6Z669"/>
<proteinExistence type="inferred from homology"/>
<sequence length="348" mass="40664">MGSEKIAGVLGDFVTLVSRKNKNLEVTKLVGVSADRAVIPSPLQGRNTNLKICQIIEVGDFVVRLMDIEKTKKLAIFLYEGKERVAVSSQYHVFRVTSSLLNNHYLMLIFKKTVTDLKLLYRCFGGIRGELAWKDFVKFSFLFPDIKVQERIVDRYQTVTKYIEVKKRINELLERKMKAYFHILFDDLKDCEIKSFGELFTIIRGGRPPRSNRWLEELYFCKEGGIPWLKVGDISQEYKFVNSSEEQLTEEGFKKGRCTLIGGGTSFSYITHTNNKLKTSPLIQQNCVSPEKSWDLSQKKMLDFLFFFILWNKMLKFYWENVQPLQKLKPLEEVHYLNILFSFLRKPL</sequence>
<evidence type="ECO:0000256" key="2">
    <source>
        <dbReference type="ARBA" id="ARBA00022747"/>
    </source>
</evidence>
<evidence type="ECO:0000256" key="3">
    <source>
        <dbReference type="ARBA" id="ARBA00023125"/>
    </source>
</evidence>
<accession>I6Z669</accession>
<dbReference type="STRING" id="1197325.WEN_01380"/>
<keyword evidence="2" id="KW-0680">Restriction system</keyword>
<dbReference type="Gene3D" id="3.90.220.20">
    <property type="entry name" value="DNA methylase specificity domains"/>
    <property type="match status" value="2"/>
</dbReference>
<keyword evidence="3" id="KW-0238">DNA-binding</keyword>
<dbReference type="Pfam" id="PF01420">
    <property type="entry name" value="Methylase_S"/>
    <property type="match status" value="1"/>
</dbReference>